<dbReference type="EMBL" id="JXTB01000621">
    <property type="protein sequence ID" value="PON35210.1"/>
    <property type="molecule type" value="Genomic_DNA"/>
</dbReference>
<dbReference type="Proteomes" id="UP000237105">
    <property type="component" value="Unassembled WGS sequence"/>
</dbReference>
<sequence>MDGEHKVVELHDSVLVKFKGRLIMINKHGTELGWSSCNVTLNSKLDRLSMTEKGNYTENQFGLEILYGHRDRKGNIQED</sequence>
<evidence type="ECO:0000313" key="2">
    <source>
        <dbReference type="Proteomes" id="UP000237105"/>
    </source>
</evidence>
<dbReference type="AlphaFoldDB" id="A0A2P5AFA2"/>
<protein>
    <submittedName>
        <fullName evidence="1">Uncharacterized protein</fullName>
    </submittedName>
</protein>
<dbReference type="OrthoDB" id="10426455at2759"/>
<reference evidence="2" key="1">
    <citation type="submission" date="2016-06" db="EMBL/GenBank/DDBJ databases">
        <title>Parallel loss of symbiosis genes in relatives of nitrogen-fixing non-legume Parasponia.</title>
        <authorList>
            <person name="Van Velzen R."/>
            <person name="Holmer R."/>
            <person name="Bu F."/>
            <person name="Rutten L."/>
            <person name="Van Zeijl A."/>
            <person name="Liu W."/>
            <person name="Santuari L."/>
            <person name="Cao Q."/>
            <person name="Sharma T."/>
            <person name="Shen D."/>
            <person name="Roswanjaya Y."/>
            <person name="Wardhani T."/>
            <person name="Kalhor M.S."/>
            <person name="Jansen J."/>
            <person name="Van den Hoogen J."/>
            <person name="Gungor B."/>
            <person name="Hartog M."/>
            <person name="Hontelez J."/>
            <person name="Verver J."/>
            <person name="Yang W.-C."/>
            <person name="Schijlen E."/>
            <person name="Repin R."/>
            <person name="Schilthuizen M."/>
            <person name="Schranz E."/>
            <person name="Heidstra R."/>
            <person name="Miyata K."/>
            <person name="Fedorova E."/>
            <person name="Kohlen W."/>
            <person name="Bisseling T."/>
            <person name="Smit S."/>
            <person name="Geurts R."/>
        </authorList>
    </citation>
    <scope>NUCLEOTIDE SEQUENCE [LARGE SCALE GENOMIC DNA]</scope>
    <source>
        <strain evidence="2">cv. WU1-14</strain>
    </source>
</reference>
<gene>
    <name evidence="1" type="ORF">PanWU01x14_338070</name>
</gene>
<keyword evidence="2" id="KW-1185">Reference proteome</keyword>
<organism evidence="1 2">
    <name type="scientific">Parasponia andersonii</name>
    <name type="common">Sponia andersonii</name>
    <dbReference type="NCBI Taxonomy" id="3476"/>
    <lineage>
        <taxon>Eukaryota</taxon>
        <taxon>Viridiplantae</taxon>
        <taxon>Streptophyta</taxon>
        <taxon>Embryophyta</taxon>
        <taxon>Tracheophyta</taxon>
        <taxon>Spermatophyta</taxon>
        <taxon>Magnoliopsida</taxon>
        <taxon>eudicotyledons</taxon>
        <taxon>Gunneridae</taxon>
        <taxon>Pentapetalae</taxon>
        <taxon>rosids</taxon>
        <taxon>fabids</taxon>
        <taxon>Rosales</taxon>
        <taxon>Cannabaceae</taxon>
        <taxon>Parasponia</taxon>
    </lineage>
</organism>
<name>A0A2P5AFA2_PARAD</name>
<accession>A0A2P5AFA2</accession>
<proteinExistence type="predicted"/>
<comment type="caution">
    <text evidence="1">The sequence shown here is derived from an EMBL/GenBank/DDBJ whole genome shotgun (WGS) entry which is preliminary data.</text>
</comment>
<evidence type="ECO:0000313" key="1">
    <source>
        <dbReference type="EMBL" id="PON35210.1"/>
    </source>
</evidence>